<comment type="caution">
    <text evidence="2">The sequence shown here is derived from an EMBL/GenBank/DDBJ whole genome shotgun (WGS) entry which is preliminary data.</text>
</comment>
<dbReference type="Proteomes" id="UP001193734">
    <property type="component" value="Unassembled WGS sequence"/>
</dbReference>
<evidence type="ECO:0000256" key="1">
    <source>
        <dbReference type="SAM" id="MobiDB-lite"/>
    </source>
</evidence>
<feature type="region of interest" description="Disordered" evidence="1">
    <location>
        <begin position="275"/>
        <end position="295"/>
    </location>
</feature>
<evidence type="ECO:0000313" key="3">
    <source>
        <dbReference type="Proteomes" id="UP001193734"/>
    </source>
</evidence>
<accession>A0ABX2AWE8</accession>
<proteinExistence type="predicted"/>
<reference evidence="2 3" key="1">
    <citation type="submission" date="2020-05" db="EMBL/GenBank/DDBJ databases">
        <title>Distinct polysaccharide utilization as determinants for interspecies competition between intestinal Prevotella spp.</title>
        <authorList>
            <person name="Galvez E.J.C."/>
            <person name="Iljazovic A."/>
            <person name="Strowig T."/>
        </authorList>
    </citation>
    <scope>NUCLEOTIDE SEQUENCE [LARGE SCALE GENOMIC DNA]</scope>
    <source>
        <strain evidence="2 3">PROD</strain>
    </source>
</reference>
<dbReference type="GeneID" id="82157464"/>
<sequence length="443" mass="48894">MQTASYTTVKTATGGEGKYPLSTQTLEFIQQQILLLQEIVAICGGKVIIREPDGTNTGLLALNGEVLHIAATPKLTTSIKYVLVTTKKTDILADGETYKEARTVRTAKFSASQSTADNVETYKIGDFVKLTSNSTLAEKVNNMPSIVLQYLSDTLASKLDRLTLTNATQAQINGLKNACVVNCIDSVAVLGFKNYCLTVKCVGSGVVEQVLTTTEGAEYYRAYNAATKKWSGWSVISDSMHIEVKSVGSTLYVRHGVLPVDAKIILLRKKKRSGWRRTGGDKSYTQNKGKRQRRQKKLQYVHFKGVILSKGEPGKWYVPKCVDVRDKNVDANLIDREVSSIAGLLVKQKQPNKNGGLVYKLAGVRKYLTKTETGKNFKRSGYINMAVQVAKLNDKWGKDAGGELARFKLRVAPKKVYAGSSGGIFTPQHDRYKHVYIRTFSVE</sequence>
<protein>
    <submittedName>
        <fullName evidence="2">Uncharacterized protein</fullName>
    </submittedName>
</protein>
<evidence type="ECO:0000313" key="2">
    <source>
        <dbReference type="EMBL" id="NPE14028.1"/>
    </source>
</evidence>
<keyword evidence="3" id="KW-1185">Reference proteome</keyword>
<organism evidence="2 3">
    <name type="scientific">Xylanibacter rodentium</name>
    <dbReference type="NCBI Taxonomy" id="2736289"/>
    <lineage>
        <taxon>Bacteria</taxon>
        <taxon>Pseudomonadati</taxon>
        <taxon>Bacteroidota</taxon>
        <taxon>Bacteroidia</taxon>
        <taxon>Bacteroidales</taxon>
        <taxon>Prevotellaceae</taxon>
        <taxon>Xylanibacter</taxon>
    </lineage>
</organism>
<gene>
    <name evidence="2" type="ORF">HPS55_06755</name>
</gene>
<name>A0ABX2AWE8_9BACT</name>
<dbReference type="RefSeq" id="WP_172324849.1">
    <property type="nucleotide sequence ID" value="NZ_CASQWE010000002.1"/>
</dbReference>
<dbReference type="EMBL" id="JABKKE010000009">
    <property type="protein sequence ID" value="NPE14028.1"/>
    <property type="molecule type" value="Genomic_DNA"/>
</dbReference>